<name>A0ABD1MTP5_9FABA</name>
<dbReference type="Pfam" id="PF11904">
    <property type="entry name" value="ANKRD13_C"/>
    <property type="match status" value="1"/>
</dbReference>
<feature type="compositionally biased region" description="Basic and acidic residues" evidence="5">
    <location>
        <begin position="565"/>
        <end position="575"/>
    </location>
</feature>
<dbReference type="InterPro" id="IPR002110">
    <property type="entry name" value="Ankyrin_rpt"/>
</dbReference>
<keyword evidence="4" id="KW-0040">ANK repeat</keyword>
<evidence type="ECO:0000313" key="7">
    <source>
        <dbReference type="EMBL" id="KAL2339193.1"/>
    </source>
</evidence>
<keyword evidence="8" id="KW-1185">Reference proteome</keyword>
<evidence type="ECO:0000259" key="6">
    <source>
        <dbReference type="Pfam" id="PF11904"/>
    </source>
</evidence>
<dbReference type="SUPFAM" id="SSF48403">
    <property type="entry name" value="Ankyrin repeat"/>
    <property type="match status" value="1"/>
</dbReference>
<protein>
    <recommendedName>
        <fullName evidence="6">Ankyrin repeat domain-containing protein</fullName>
    </recommendedName>
</protein>
<feature type="domain" description="Ankyrin repeat" evidence="6">
    <location>
        <begin position="192"/>
        <end position="478"/>
    </location>
</feature>
<reference evidence="7 8" key="1">
    <citation type="submission" date="2024-08" db="EMBL/GenBank/DDBJ databases">
        <title>Insights into the chromosomal genome structure of Flemingia macrophylla.</title>
        <authorList>
            <person name="Ding Y."/>
            <person name="Zhao Y."/>
            <person name="Bi W."/>
            <person name="Wu M."/>
            <person name="Zhao G."/>
            <person name="Gong Y."/>
            <person name="Li W."/>
            <person name="Zhang P."/>
        </authorList>
    </citation>
    <scope>NUCLEOTIDE SEQUENCE [LARGE SCALE GENOMIC DNA]</scope>
    <source>
        <strain evidence="7">DYQJB</strain>
        <tissue evidence="7">Leaf</tissue>
    </source>
</reference>
<dbReference type="InterPro" id="IPR021832">
    <property type="entry name" value="ANKRD13"/>
</dbReference>
<evidence type="ECO:0000256" key="3">
    <source>
        <dbReference type="ARBA" id="ARBA00023136"/>
    </source>
</evidence>
<evidence type="ECO:0000256" key="1">
    <source>
        <dbReference type="ARBA" id="ARBA00004413"/>
    </source>
</evidence>
<feature type="region of interest" description="Disordered" evidence="5">
    <location>
        <begin position="559"/>
        <end position="589"/>
    </location>
</feature>
<gene>
    <name evidence="7" type="ORF">Fmac_013639</name>
</gene>
<dbReference type="PANTHER" id="PTHR12447">
    <property type="entry name" value="ANKYRIN REPEAT DOMAIN-CONTAINING PROTEIN 13"/>
    <property type="match status" value="1"/>
</dbReference>
<evidence type="ECO:0000256" key="2">
    <source>
        <dbReference type="ARBA" id="ARBA00022737"/>
    </source>
</evidence>
<comment type="subcellular location">
    <subcellularLocation>
        <location evidence="1">Cell membrane</location>
        <topology evidence="1">Peripheral membrane protein</topology>
        <orientation evidence="1">Cytoplasmic side</orientation>
    </subcellularLocation>
</comment>
<evidence type="ECO:0000313" key="8">
    <source>
        <dbReference type="Proteomes" id="UP001603857"/>
    </source>
</evidence>
<keyword evidence="3" id="KW-0472">Membrane</keyword>
<dbReference type="AlphaFoldDB" id="A0ABD1MTP5"/>
<dbReference type="Proteomes" id="UP001603857">
    <property type="component" value="Unassembled WGS sequence"/>
</dbReference>
<evidence type="ECO:0000256" key="4">
    <source>
        <dbReference type="PROSITE-ProRule" id="PRU00023"/>
    </source>
</evidence>
<feature type="repeat" description="ANK" evidence="4">
    <location>
        <begin position="75"/>
        <end position="107"/>
    </location>
</feature>
<proteinExistence type="predicted"/>
<dbReference type="InterPro" id="IPR036770">
    <property type="entry name" value="Ankyrin_rpt-contain_sf"/>
</dbReference>
<accession>A0ABD1MTP5</accession>
<dbReference type="PANTHER" id="PTHR12447:SF7">
    <property type="entry name" value="ANKYRIN REPEAT FAMILY PROTEIN"/>
    <property type="match status" value="1"/>
</dbReference>
<comment type="caution">
    <text evidence="7">The sequence shown here is derived from an EMBL/GenBank/DDBJ whole genome shotgun (WGS) entry which is preliminary data.</text>
</comment>
<evidence type="ECO:0000256" key="5">
    <source>
        <dbReference type="SAM" id="MobiDB-lite"/>
    </source>
</evidence>
<keyword evidence="2" id="KW-0677">Repeat</keyword>
<dbReference type="PROSITE" id="PS50088">
    <property type="entry name" value="ANK_REPEAT"/>
    <property type="match status" value="1"/>
</dbReference>
<dbReference type="InterPro" id="IPR055285">
    <property type="entry name" value="ANKRD13_C"/>
</dbReference>
<dbReference type="Gene3D" id="1.25.40.20">
    <property type="entry name" value="Ankyrin repeat-containing domain"/>
    <property type="match status" value="1"/>
</dbReference>
<dbReference type="EMBL" id="JBGMDY010000004">
    <property type="protein sequence ID" value="KAL2339193.1"/>
    <property type="molecule type" value="Genomic_DNA"/>
</dbReference>
<organism evidence="7 8">
    <name type="scientific">Flemingia macrophylla</name>
    <dbReference type="NCBI Taxonomy" id="520843"/>
    <lineage>
        <taxon>Eukaryota</taxon>
        <taxon>Viridiplantae</taxon>
        <taxon>Streptophyta</taxon>
        <taxon>Embryophyta</taxon>
        <taxon>Tracheophyta</taxon>
        <taxon>Spermatophyta</taxon>
        <taxon>Magnoliopsida</taxon>
        <taxon>eudicotyledons</taxon>
        <taxon>Gunneridae</taxon>
        <taxon>Pentapetalae</taxon>
        <taxon>rosids</taxon>
        <taxon>fabids</taxon>
        <taxon>Fabales</taxon>
        <taxon>Fabaceae</taxon>
        <taxon>Papilionoideae</taxon>
        <taxon>50 kb inversion clade</taxon>
        <taxon>NPAAA clade</taxon>
        <taxon>indigoferoid/millettioid clade</taxon>
        <taxon>Phaseoleae</taxon>
        <taxon>Flemingia</taxon>
    </lineage>
</organism>
<dbReference type="GO" id="GO:0005886">
    <property type="term" value="C:plasma membrane"/>
    <property type="evidence" value="ECO:0007669"/>
    <property type="project" value="UniProtKB-SubCell"/>
</dbReference>
<sequence>MANSATPPTIKPENYCHSPVHYAIALSDHTTLSRIISSLPRLPDPSLIQTESDSLAQEQIADQISTLLDRRDVPFRETPLHLAVRLNDLFAAGALATAGADVSLQNSAGWNALQEALCRRASDIALLLLRLHHRNAWSKWRRRLPRVIGALRRMRDFYMEISFHFESSVIPFVGKIAPSDTYRIWKRDGNLRADTSLAGFDGMKIQRADQSFLFLGDGDHAHDVPSGSLLVLNRDERKILDAFENAGGSMKESEVAGFCSQTSVYRPGMDVTRAELVGRRNWRKQEKTESVGEWKAKVYEMQNVVFSFRSRKVECEMAGSEQVLPLELDEDGEDFLVAENPGVGFPMADKRRHSSFVGEDRVWVPLGRKSVDLTLPPRPSPPMPPTKEKEYIRSLRPSLWLTEHFPLKTEELLPLLDILANKVKAVRRLRELLTTTFPPGTFPVKVAIPVVPTVRVVITFTKFVELQPVDQFYTPSRVQGFCQKTVPASDPITAPGHLTWLVNLSPLYSYQYDLHLLSLLTPPSSFSNLLHPTSVESLEAPENMESEAPSWADQWGAGGIGAMEDDARSQKDTAKNKNSGSKGGLGKVKATASNCVKWIKSLCKKKSTSKQ</sequence>